<name>A0A1I7X8Y3_HETBA</name>
<dbReference type="WBParaSite" id="Hba_13957">
    <property type="protein sequence ID" value="Hba_13957"/>
    <property type="gene ID" value="Hba_13957"/>
</dbReference>
<feature type="domain" description="Bicarbonate transporter-like transmembrane" evidence="6">
    <location>
        <begin position="2"/>
        <end position="61"/>
    </location>
</feature>
<dbReference type="Proteomes" id="UP000095283">
    <property type="component" value="Unplaced"/>
</dbReference>
<feature type="transmembrane region" description="Helical" evidence="5">
    <location>
        <begin position="6"/>
        <end position="26"/>
    </location>
</feature>
<keyword evidence="3 5" id="KW-1133">Transmembrane helix</keyword>
<dbReference type="GO" id="GO:0005886">
    <property type="term" value="C:plasma membrane"/>
    <property type="evidence" value="ECO:0007669"/>
    <property type="project" value="TreeGrafter"/>
</dbReference>
<evidence type="ECO:0000256" key="1">
    <source>
        <dbReference type="ARBA" id="ARBA00004141"/>
    </source>
</evidence>
<evidence type="ECO:0000256" key="3">
    <source>
        <dbReference type="ARBA" id="ARBA00022989"/>
    </source>
</evidence>
<dbReference type="PANTHER" id="PTHR11453">
    <property type="entry name" value="ANION EXCHANGE PROTEIN"/>
    <property type="match status" value="1"/>
</dbReference>
<dbReference type="AlphaFoldDB" id="A0A1I7X8Y3"/>
<keyword evidence="2 5" id="KW-0812">Transmembrane</keyword>
<keyword evidence="7" id="KW-1185">Reference proteome</keyword>
<reference evidence="8" key="1">
    <citation type="submission" date="2016-11" db="UniProtKB">
        <authorList>
            <consortium name="WormBaseParasite"/>
        </authorList>
    </citation>
    <scope>IDENTIFICATION</scope>
</reference>
<dbReference type="GO" id="GO:0006820">
    <property type="term" value="P:monoatomic anion transport"/>
    <property type="evidence" value="ECO:0007669"/>
    <property type="project" value="InterPro"/>
</dbReference>
<dbReference type="GO" id="GO:0005452">
    <property type="term" value="F:solute:inorganic anion antiporter activity"/>
    <property type="evidence" value="ECO:0007669"/>
    <property type="project" value="InterPro"/>
</dbReference>
<comment type="subcellular location">
    <subcellularLocation>
        <location evidence="1">Membrane</location>
        <topology evidence="1">Multi-pass membrane protein</topology>
    </subcellularLocation>
</comment>
<evidence type="ECO:0000259" key="6">
    <source>
        <dbReference type="Pfam" id="PF00955"/>
    </source>
</evidence>
<sequence length="152" mass="17816">MGLDFLSVRFYAGAWIFVISFIVVALDGSRLLKYVTRFTEEIFAVLISAIFLAESIKFMKNSLVISVSRTLHCSHSWYFFQHFQSLASSKPSDKATGLADIKLFLFQIYFRLVIRLRIFLYKYYFRLLLSRKERKLIKGTGMNWDLLLMGKL</sequence>
<evidence type="ECO:0000313" key="8">
    <source>
        <dbReference type="WBParaSite" id="Hba_13957"/>
    </source>
</evidence>
<dbReference type="GO" id="GO:0051453">
    <property type="term" value="P:regulation of intracellular pH"/>
    <property type="evidence" value="ECO:0007669"/>
    <property type="project" value="TreeGrafter"/>
</dbReference>
<proteinExistence type="predicted"/>
<organism evidence="7 8">
    <name type="scientific">Heterorhabditis bacteriophora</name>
    <name type="common">Entomopathogenic nematode worm</name>
    <dbReference type="NCBI Taxonomy" id="37862"/>
    <lineage>
        <taxon>Eukaryota</taxon>
        <taxon>Metazoa</taxon>
        <taxon>Ecdysozoa</taxon>
        <taxon>Nematoda</taxon>
        <taxon>Chromadorea</taxon>
        <taxon>Rhabditida</taxon>
        <taxon>Rhabditina</taxon>
        <taxon>Rhabditomorpha</taxon>
        <taxon>Strongyloidea</taxon>
        <taxon>Heterorhabditidae</taxon>
        <taxon>Heterorhabditis</taxon>
    </lineage>
</organism>
<accession>A0A1I7X8Y3</accession>
<dbReference type="InterPro" id="IPR011531">
    <property type="entry name" value="HCO3_transpt-like_TM_dom"/>
</dbReference>
<evidence type="ECO:0000256" key="2">
    <source>
        <dbReference type="ARBA" id="ARBA00022692"/>
    </source>
</evidence>
<dbReference type="PANTHER" id="PTHR11453:SF47">
    <property type="entry name" value="ANION EXCHANGE PROTEIN"/>
    <property type="match status" value="1"/>
</dbReference>
<evidence type="ECO:0000313" key="7">
    <source>
        <dbReference type="Proteomes" id="UP000095283"/>
    </source>
</evidence>
<dbReference type="InterPro" id="IPR003020">
    <property type="entry name" value="HCO3_transpt_euk"/>
</dbReference>
<dbReference type="Pfam" id="PF00955">
    <property type="entry name" value="HCO3_cotransp"/>
    <property type="match status" value="1"/>
</dbReference>
<dbReference type="GO" id="GO:0015701">
    <property type="term" value="P:bicarbonate transport"/>
    <property type="evidence" value="ECO:0007669"/>
    <property type="project" value="TreeGrafter"/>
</dbReference>
<keyword evidence="4 5" id="KW-0472">Membrane</keyword>
<protein>
    <submittedName>
        <fullName evidence="8">HCO3_cotransp domain-containing protein</fullName>
    </submittedName>
</protein>
<evidence type="ECO:0000256" key="4">
    <source>
        <dbReference type="ARBA" id="ARBA00023136"/>
    </source>
</evidence>
<evidence type="ECO:0000256" key="5">
    <source>
        <dbReference type="SAM" id="Phobius"/>
    </source>
</evidence>